<proteinExistence type="predicted"/>
<keyword evidence="3" id="KW-1185">Reference proteome</keyword>
<dbReference type="InParanoid" id="A0A251S6U5"/>
<evidence type="ECO:0000313" key="2">
    <source>
        <dbReference type="EMBL" id="OTF94564.1"/>
    </source>
</evidence>
<dbReference type="EMBL" id="MNCJ02000330">
    <property type="protein sequence ID" value="KAF5763489.1"/>
    <property type="molecule type" value="Genomic_DNA"/>
</dbReference>
<sequence length="173" mass="20362">MKYNSLKHNIFIHFQQYPFYPNPTHPIFERPTKPQNFISNFKSRALFQFRFLSPSKIWIWIWIGCVLSSQFTTSYAGETLKRIISQILKDFRPESLLGGYNQMYKRLRGIGFLIIERWMKGSDELGFDRSFRGPLMVLYSSASLTLFRFTYDVISSMLKAMMIQISVLEGLEA</sequence>
<reference evidence="1" key="3">
    <citation type="submission" date="2020-06" db="EMBL/GenBank/DDBJ databases">
        <title>Helianthus annuus Genome sequencing and assembly Release 2.</title>
        <authorList>
            <person name="Gouzy J."/>
            <person name="Langlade N."/>
            <person name="Munos S."/>
        </authorList>
    </citation>
    <scope>NUCLEOTIDE SEQUENCE</scope>
    <source>
        <tissue evidence="1">Leaves</tissue>
    </source>
</reference>
<organism evidence="2 3">
    <name type="scientific">Helianthus annuus</name>
    <name type="common">Common sunflower</name>
    <dbReference type="NCBI Taxonomy" id="4232"/>
    <lineage>
        <taxon>Eukaryota</taxon>
        <taxon>Viridiplantae</taxon>
        <taxon>Streptophyta</taxon>
        <taxon>Embryophyta</taxon>
        <taxon>Tracheophyta</taxon>
        <taxon>Spermatophyta</taxon>
        <taxon>Magnoliopsida</taxon>
        <taxon>eudicotyledons</taxon>
        <taxon>Gunneridae</taxon>
        <taxon>Pentapetalae</taxon>
        <taxon>asterids</taxon>
        <taxon>campanulids</taxon>
        <taxon>Asterales</taxon>
        <taxon>Asteraceae</taxon>
        <taxon>Asteroideae</taxon>
        <taxon>Heliantheae alliance</taxon>
        <taxon>Heliantheae</taxon>
        <taxon>Helianthus</taxon>
    </lineage>
</organism>
<evidence type="ECO:0000313" key="3">
    <source>
        <dbReference type="Proteomes" id="UP000215914"/>
    </source>
</evidence>
<accession>A0A251S6U5</accession>
<dbReference type="EMBL" id="CM007904">
    <property type="protein sequence ID" value="OTF94564.1"/>
    <property type="molecule type" value="Genomic_DNA"/>
</dbReference>
<dbReference type="AlphaFoldDB" id="A0A251S6U5"/>
<reference evidence="2" key="2">
    <citation type="submission" date="2017-02" db="EMBL/GenBank/DDBJ databases">
        <title>Sunflower complete genome.</title>
        <authorList>
            <person name="Langlade N."/>
            <person name="Munos S."/>
        </authorList>
    </citation>
    <scope>NUCLEOTIDE SEQUENCE [LARGE SCALE GENOMIC DNA]</scope>
    <source>
        <tissue evidence="2">Leaves</tissue>
    </source>
</reference>
<dbReference type="Proteomes" id="UP000215914">
    <property type="component" value="Chromosome 15"/>
</dbReference>
<name>A0A251S6U5_HELAN</name>
<evidence type="ECO:0000313" key="1">
    <source>
        <dbReference type="EMBL" id="KAF5763489.1"/>
    </source>
</evidence>
<protein>
    <submittedName>
        <fullName evidence="2">Uncharacterized protein</fullName>
    </submittedName>
</protein>
<reference evidence="1 3" key="1">
    <citation type="journal article" date="2017" name="Nature">
        <title>The sunflower genome provides insights into oil metabolism, flowering and Asterid evolution.</title>
        <authorList>
            <person name="Badouin H."/>
            <person name="Gouzy J."/>
            <person name="Grassa C.J."/>
            <person name="Murat F."/>
            <person name="Staton S.E."/>
            <person name="Cottret L."/>
            <person name="Lelandais-Briere C."/>
            <person name="Owens G.L."/>
            <person name="Carrere S."/>
            <person name="Mayjonade B."/>
            <person name="Legrand L."/>
            <person name="Gill N."/>
            <person name="Kane N.C."/>
            <person name="Bowers J.E."/>
            <person name="Hubner S."/>
            <person name="Bellec A."/>
            <person name="Berard A."/>
            <person name="Berges H."/>
            <person name="Blanchet N."/>
            <person name="Boniface M.C."/>
            <person name="Brunel D."/>
            <person name="Catrice O."/>
            <person name="Chaidir N."/>
            <person name="Claudel C."/>
            <person name="Donnadieu C."/>
            <person name="Faraut T."/>
            <person name="Fievet G."/>
            <person name="Helmstetter N."/>
            <person name="King M."/>
            <person name="Knapp S.J."/>
            <person name="Lai Z."/>
            <person name="Le Paslier M.C."/>
            <person name="Lippi Y."/>
            <person name="Lorenzon L."/>
            <person name="Mandel J.R."/>
            <person name="Marage G."/>
            <person name="Marchand G."/>
            <person name="Marquand E."/>
            <person name="Bret-Mestries E."/>
            <person name="Morien E."/>
            <person name="Nambeesan S."/>
            <person name="Nguyen T."/>
            <person name="Pegot-Espagnet P."/>
            <person name="Pouilly N."/>
            <person name="Raftis F."/>
            <person name="Sallet E."/>
            <person name="Schiex T."/>
            <person name="Thomas J."/>
            <person name="Vandecasteele C."/>
            <person name="Vares D."/>
            <person name="Vear F."/>
            <person name="Vautrin S."/>
            <person name="Crespi M."/>
            <person name="Mangin B."/>
            <person name="Burke J.M."/>
            <person name="Salse J."/>
            <person name="Munos S."/>
            <person name="Vincourt P."/>
            <person name="Rieseberg L.H."/>
            <person name="Langlade N.B."/>
        </authorList>
    </citation>
    <scope>NUCLEOTIDE SEQUENCE [LARGE SCALE GENOMIC DNA]</scope>
    <source>
        <strain evidence="3">cv. SF193</strain>
        <tissue evidence="1">Leaves</tissue>
    </source>
</reference>
<dbReference type="Gramene" id="mRNA:HanXRQr2_Chr15g0680761">
    <property type="protein sequence ID" value="mRNA:HanXRQr2_Chr15g0680761"/>
    <property type="gene ID" value="HanXRQr2_Chr15g0680761"/>
</dbReference>
<gene>
    <name evidence="2" type="ORF">HannXRQ_Chr15g0473491</name>
    <name evidence="1" type="ORF">HanXRQr2_Chr15g0680761</name>
</gene>